<sequence length="323" mass="35781">MLSGYSDFERIYGGPGPLDDLAHAVRGFFENGGRRLYVARTDASSYEAGLAMLGEVDEISVVAAPGSSRGGGARSLEVTRLLVAHCEQLPHRFAVLDTPDSLTPAEVLTYRSELDSSRAALYYPWVEVLEPTTGSKVWVPPSGFVAGAYARNDIERGVHRAPANLEVRLAVGLERLLDDREEGELNPAGVDCLRHFEGRGYLVWGARTLSSDPEWKYVSVRRYFSYLEHSIDQGTQWATFEPNAEPLWLSFRRVVEDFLYAEFRAGRLQGITPDEAFFVRCDRTTMTQDDLDNGRLVCLVGVAAVKPAEFVIFRIGHLTAGSA</sequence>
<evidence type="ECO:0000256" key="1">
    <source>
        <dbReference type="ARBA" id="ARBA00008005"/>
    </source>
</evidence>
<feature type="domain" description="Tail sheath protein C-terminal" evidence="3">
    <location>
        <begin position="210"/>
        <end position="315"/>
    </location>
</feature>
<dbReference type="InterPro" id="IPR035089">
    <property type="entry name" value="Phage_sheath_subtilisin"/>
</dbReference>
<dbReference type="InterPro" id="IPR020287">
    <property type="entry name" value="Tail_sheath_C"/>
</dbReference>
<evidence type="ECO:0000313" key="4">
    <source>
        <dbReference type="EMBL" id="MBF4769804.1"/>
    </source>
</evidence>
<comment type="similarity">
    <text evidence="1">Belongs to the myoviridae tail sheath protein family.</text>
</comment>
<protein>
    <submittedName>
        <fullName evidence="4">Phage tail sheath family protein</fullName>
    </submittedName>
</protein>
<evidence type="ECO:0000313" key="5">
    <source>
        <dbReference type="Proteomes" id="UP000660668"/>
    </source>
</evidence>
<keyword evidence="5" id="KW-1185">Reference proteome</keyword>
<reference evidence="4" key="1">
    <citation type="submission" date="2020-11" db="EMBL/GenBank/DDBJ databases">
        <title>Nocardioides cynanchi sp. nov., isolated from soil of rhizosphere of Cynanchum wilfordii.</title>
        <authorList>
            <person name="Lee J.-S."/>
            <person name="Suh M.K."/>
            <person name="Kim J.-S."/>
        </authorList>
    </citation>
    <scope>NUCLEOTIDE SEQUENCE</scope>
    <source>
        <strain evidence="4">KCTC 19276</strain>
    </source>
</reference>
<proteinExistence type="inferred from homology"/>
<evidence type="ECO:0000259" key="3">
    <source>
        <dbReference type="Pfam" id="PF17482"/>
    </source>
</evidence>
<dbReference type="InterPro" id="IPR052042">
    <property type="entry name" value="Tail_sheath_structural"/>
</dbReference>
<evidence type="ECO:0000259" key="2">
    <source>
        <dbReference type="Pfam" id="PF04984"/>
    </source>
</evidence>
<feature type="domain" description="Tail sheath protein subtilisin-like" evidence="2">
    <location>
        <begin position="44"/>
        <end position="209"/>
    </location>
</feature>
<dbReference type="Pfam" id="PF04984">
    <property type="entry name" value="Phage_sheath_1"/>
    <property type="match status" value="1"/>
</dbReference>
<accession>A0A930VLP7</accession>
<dbReference type="Pfam" id="PF17482">
    <property type="entry name" value="Phage_sheath_1C"/>
    <property type="match status" value="1"/>
</dbReference>
<dbReference type="PANTHER" id="PTHR35861:SF1">
    <property type="entry name" value="PHAGE TAIL SHEATH PROTEIN"/>
    <property type="match status" value="1"/>
</dbReference>
<name>A0A930VLP7_9ACTN</name>
<dbReference type="PANTHER" id="PTHR35861">
    <property type="match status" value="1"/>
</dbReference>
<organism evidence="4 5">
    <name type="scientific">Nocardioides agariphilus</name>
    <dbReference type="NCBI Taxonomy" id="433664"/>
    <lineage>
        <taxon>Bacteria</taxon>
        <taxon>Bacillati</taxon>
        <taxon>Actinomycetota</taxon>
        <taxon>Actinomycetes</taxon>
        <taxon>Propionibacteriales</taxon>
        <taxon>Nocardioidaceae</taxon>
        <taxon>Nocardioides</taxon>
    </lineage>
</organism>
<dbReference type="Proteomes" id="UP000660668">
    <property type="component" value="Unassembled WGS sequence"/>
</dbReference>
<dbReference type="EMBL" id="JADKPO010000032">
    <property type="protein sequence ID" value="MBF4769804.1"/>
    <property type="molecule type" value="Genomic_DNA"/>
</dbReference>
<gene>
    <name evidence="4" type="ORF">ISU10_18700</name>
</gene>
<dbReference type="RefSeq" id="WP_194697951.1">
    <property type="nucleotide sequence ID" value="NZ_JADKPO010000032.1"/>
</dbReference>
<dbReference type="AlphaFoldDB" id="A0A930VLP7"/>
<dbReference type="Gene3D" id="3.40.50.11780">
    <property type="match status" value="1"/>
</dbReference>
<comment type="caution">
    <text evidence="4">The sequence shown here is derived from an EMBL/GenBank/DDBJ whole genome shotgun (WGS) entry which is preliminary data.</text>
</comment>